<dbReference type="Proteomes" id="UP000008783">
    <property type="component" value="Unassembled WGS sequence"/>
</dbReference>
<evidence type="ECO:0000256" key="10">
    <source>
        <dbReference type="SAM" id="Phobius"/>
    </source>
</evidence>
<keyword evidence="10" id="KW-0812">Transmembrane</keyword>
<dbReference type="SUPFAM" id="SSF100950">
    <property type="entry name" value="NagB/RpiA/CoA transferase-like"/>
    <property type="match status" value="1"/>
</dbReference>
<dbReference type="PANTHER" id="PTHR10233:SF14">
    <property type="entry name" value="TRANSLATION INITIATION FACTOR EIF-2B SUBUNIT DELTA"/>
    <property type="match status" value="1"/>
</dbReference>
<dbReference type="STRING" id="418459.E3KUQ8"/>
<dbReference type="GO" id="GO:0005829">
    <property type="term" value="C:cytosol"/>
    <property type="evidence" value="ECO:0007669"/>
    <property type="project" value="UniProtKB-SubCell"/>
</dbReference>
<sequence length="93" mass="10075">MLKHTSQLIVSYPEADSISNLRPAYKAKNLLKLFLGVGIICTYILLTAISLVLWTINLVLLGTHAIPTNGTIYGRAGTAMITMISKNYGIPIA</sequence>
<organism evidence="11 12">
    <name type="scientific">Puccinia graminis f. sp. tritici (strain CRL 75-36-700-3 / race SCCL)</name>
    <name type="common">Black stem rust fungus</name>
    <dbReference type="NCBI Taxonomy" id="418459"/>
    <lineage>
        <taxon>Eukaryota</taxon>
        <taxon>Fungi</taxon>
        <taxon>Dikarya</taxon>
        <taxon>Basidiomycota</taxon>
        <taxon>Pucciniomycotina</taxon>
        <taxon>Pucciniomycetes</taxon>
        <taxon>Pucciniales</taxon>
        <taxon>Pucciniaceae</taxon>
        <taxon>Puccinia</taxon>
    </lineage>
</organism>
<evidence type="ECO:0000256" key="2">
    <source>
        <dbReference type="ARBA" id="ARBA00007251"/>
    </source>
</evidence>
<protein>
    <recommendedName>
        <fullName evidence="6">Translation initiation factor eIF2B subunit delta</fullName>
    </recommendedName>
    <alternativeName>
        <fullName evidence="7">eIF2B GDP-GTP exchange factor subunit delta</fullName>
    </alternativeName>
</protein>
<proteinExistence type="inferred from homology"/>
<evidence type="ECO:0000256" key="5">
    <source>
        <dbReference type="ARBA" id="ARBA00022917"/>
    </source>
</evidence>
<evidence type="ECO:0000313" key="12">
    <source>
        <dbReference type="Proteomes" id="UP000008783"/>
    </source>
</evidence>
<accession>E3KUQ8</accession>
<dbReference type="OrthoDB" id="10254737at2759"/>
<dbReference type="GeneID" id="10535067"/>
<keyword evidence="12" id="KW-1185">Reference proteome</keyword>
<keyword evidence="3" id="KW-0963">Cytoplasm</keyword>
<comment type="subcellular location">
    <subcellularLocation>
        <location evidence="1">Cytoplasm</location>
        <location evidence="1">Cytosol</location>
    </subcellularLocation>
</comment>
<dbReference type="InParanoid" id="E3KUQ8"/>
<evidence type="ECO:0000256" key="9">
    <source>
        <dbReference type="RuleBase" id="RU003814"/>
    </source>
</evidence>
<keyword evidence="10" id="KW-0472">Membrane</keyword>
<dbReference type="Gene3D" id="3.40.50.10470">
    <property type="entry name" value="Translation initiation factor eif-2b, domain 2"/>
    <property type="match status" value="1"/>
</dbReference>
<keyword evidence="10" id="KW-1133">Transmembrane helix</keyword>
<evidence type="ECO:0000256" key="1">
    <source>
        <dbReference type="ARBA" id="ARBA00004514"/>
    </source>
</evidence>
<evidence type="ECO:0000256" key="7">
    <source>
        <dbReference type="ARBA" id="ARBA00044356"/>
    </source>
</evidence>
<dbReference type="Pfam" id="PF01008">
    <property type="entry name" value="IF-2B"/>
    <property type="match status" value="1"/>
</dbReference>
<dbReference type="KEGG" id="pgr:PGTG_13812"/>
<comment type="similarity">
    <text evidence="2 9">Belongs to the eIF-2B alpha/beta/delta subunits family.</text>
</comment>
<dbReference type="HOGENOM" id="CLU_2400772_0_0_1"/>
<dbReference type="RefSeq" id="XP_003332427.1">
    <property type="nucleotide sequence ID" value="XM_003332379.1"/>
</dbReference>
<dbReference type="InterPro" id="IPR037171">
    <property type="entry name" value="NagB/RpiA_transferase-like"/>
</dbReference>
<dbReference type="VEuPathDB" id="FungiDB:PGTG_13812"/>
<name>E3KUQ8_PUCGT</name>
<keyword evidence="5" id="KW-0648">Protein biosynthesis</keyword>
<feature type="transmembrane region" description="Helical" evidence="10">
    <location>
        <begin position="30"/>
        <end position="54"/>
    </location>
</feature>
<dbReference type="EMBL" id="DS178310">
    <property type="protein sequence ID" value="EFP88008.1"/>
    <property type="molecule type" value="Genomic_DNA"/>
</dbReference>
<dbReference type="InterPro" id="IPR042529">
    <property type="entry name" value="IF_2B-like_C"/>
</dbReference>
<evidence type="ECO:0000313" key="11">
    <source>
        <dbReference type="EMBL" id="EFP88008.1"/>
    </source>
</evidence>
<gene>
    <name evidence="11" type="ORF">PGTG_13812</name>
</gene>
<evidence type="ECO:0000256" key="4">
    <source>
        <dbReference type="ARBA" id="ARBA00022540"/>
    </source>
</evidence>
<comment type="subunit">
    <text evidence="8">Component of the translation initiation factor 2B (eIF2B) complex which is a heterodecamer of two sets of five different subunits: alpha, beta, gamma, delta and epsilon. Subunits alpha, beta and delta comprise a regulatory subcomplex and subunits epsilon and gamma comprise a catalytic subcomplex. Within the complex, the hexameric regulatory complex resides at the center, with the two heterodimeric catalytic subcomplexes bound on opposite sides.</text>
</comment>
<dbReference type="PANTHER" id="PTHR10233">
    <property type="entry name" value="TRANSLATION INITIATION FACTOR EIF-2B"/>
    <property type="match status" value="1"/>
</dbReference>
<evidence type="ECO:0000256" key="3">
    <source>
        <dbReference type="ARBA" id="ARBA00022490"/>
    </source>
</evidence>
<dbReference type="InterPro" id="IPR000649">
    <property type="entry name" value="IF-2B-related"/>
</dbReference>
<keyword evidence="4" id="KW-0396">Initiation factor</keyword>
<dbReference type="AlphaFoldDB" id="E3KUQ8"/>
<reference key="1">
    <citation type="submission" date="2007-01" db="EMBL/GenBank/DDBJ databases">
        <title>The Genome Sequence of Puccinia graminis f. sp. tritici Strain CRL 75-36-700-3.</title>
        <authorList>
            <consortium name="The Broad Institute Genome Sequencing Platform"/>
            <person name="Birren B."/>
            <person name="Lander E."/>
            <person name="Galagan J."/>
            <person name="Nusbaum C."/>
            <person name="Devon K."/>
            <person name="Cuomo C."/>
            <person name="Jaffe D."/>
            <person name="Butler J."/>
            <person name="Alvarez P."/>
            <person name="Gnerre S."/>
            <person name="Grabherr M."/>
            <person name="Mauceli E."/>
            <person name="Brockman W."/>
            <person name="Young S."/>
            <person name="LaButti K."/>
            <person name="Sykes S."/>
            <person name="DeCaprio D."/>
            <person name="Crawford M."/>
            <person name="Koehrsen M."/>
            <person name="Engels R."/>
            <person name="Montgomery P."/>
            <person name="Pearson M."/>
            <person name="Howarth C."/>
            <person name="Larson L."/>
            <person name="White J."/>
            <person name="Zeng Q."/>
            <person name="Kodira C."/>
            <person name="Yandava C."/>
            <person name="Alvarado L."/>
            <person name="O'Leary S."/>
            <person name="Szabo L."/>
            <person name="Dean R."/>
            <person name="Schein J."/>
        </authorList>
    </citation>
    <scope>NUCLEOTIDE SEQUENCE</scope>
    <source>
        <strain>CRL 75-36-700-3</strain>
    </source>
</reference>
<evidence type="ECO:0000256" key="6">
    <source>
        <dbReference type="ARBA" id="ARBA00044147"/>
    </source>
</evidence>
<dbReference type="GO" id="GO:0003743">
    <property type="term" value="F:translation initiation factor activity"/>
    <property type="evidence" value="ECO:0007669"/>
    <property type="project" value="UniProtKB-KW"/>
</dbReference>
<evidence type="ECO:0000256" key="8">
    <source>
        <dbReference type="ARBA" id="ARBA00046432"/>
    </source>
</evidence>
<reference evidence="12" key="2">
    <citation type="journal article" date="2011" name="Proc. Natl. Acad. Sci. U.S.A.">
        <title>Obligate biotrophy features unraveled by the genomic analysis of rust fungi.</title>
        <authorList>
            <person name="Duplessis S."/>
            <person name="Cuomo C.A."/>
            <person name="Lin Y.-C."/>
            <person name="Aerts A."/>
            <person name="Tisserant E."/>
            <person name="Veneault-Fourrey C."/>
            <person name="Joly D.L."/>
            <person name="Hacquard S."/>
            <person name="Amselem J."/>
            <person name="Cantarel B.L."/>
            <person name="Chiu R."/>
            <person name="Coutinho P.M."/>
            <person name="Feau N."/>
            <person name="Field M."/>
            <person name="Frey P."/>
            <person name="Gelhaye E."/>
            <person name="Goldberg J."/>
            <person name="Grabherr M.G."/>
            <person name="Kodira C.D."/>
            <person name="Kohler A."/>
            <person name="Kuees U."/>
            <person name="Lindquist E.A."/>
            <person name="Lucas S.M."/>
            <person name="Mago R."/>
            <person name="Mauceli E."/>
            <person name="Morin E."/>
            <person name="Murat C."/>
            <person name="Pangilinan J.L."/>
            <person name="Park R."/>
            <person name="Pearson M."/>
            <person name="Quesneville H."/>
            <person name="Rouhier N."/>
            <person name="Sakthikumar S."/>
            <person name="Salamov A.A."/>
            <person name="Schmutz J."/>
            <person name="Selles B."/>
            <person name="Shapiro H."/>
            <person name="Tanguay P."/>
            <person name="Tuskan G.A."/>
            <person name="Henrissat B."/>
            <person name="Van de Peer Y."/>
            <person name="Rouze P."/>
            <person name="Ellis J.G."/>
            <person name="Dodds P.N."/>
            <person name="Schein J.E."/>
            <person name="Zhong S."/>
            <person name="Hamelin R.C."/>
            <person name="Grigoriev I.V."/>
            <person name="Szabo L.J."/>
            <person name="Martin F."/>
        </authorList>
    </citation>
    <scope>NUCLEOTIDE SEQUENCE [LARGE SCALE GENOMIC DNA]</scope>
    <source>
        <strain evidence="12">CRL 75-36-700-3 / race SCCL</strain>
    </source>
</reference>